<keyword evidence="2" id="KW-0238">DNA-binding</keyword>
<dbReference type="InterPro" id="IPR037171">
    <property type="entry name" value="NagB/RpiA_transferase-like"/>
</dbReference>
<dbReference type="InterPro" id="IPR036388">
    <property type="entry name" value="WH-like_DNA-bd_sf"/>
</dbReference>
<dbReference type="EMBL" id="AP012557">
    <property type="protein sequence ID" value="BAN10079.1"/>
    <property type="molecule type" value="Genomic_DNA"/>
</dbReference>
<dbReference type="Pfam" id="PF08220">
    <property type="entry name" value="HTH_DeoR"/>
    <property type="match status" value="1"/>
</dbReference>
<dbReference type="PROSITE" id="PS51000">
    <property type="entry name" value="HTH_DEOR_2"/>
    <property type="match status" value="1"/>
</dbReference>
<dbReference type="Gene3D" id="3.40.50.1360">
    <property type="match status" value="1"/>
</dbReference>
<name>M5AMK2_RHILI</name>
<dbReference type="Gene3D" id="1.10.10.10">
    <property type="entry name" value="Winged helix-like DNA-binding domain superfamily/Winged helix DNA-binding domain"/>
    <property type="match status" value="1"/>
</dbReference>
<dbReference type="InterPro" id="IPR036390">
    <property type="entry name" value="WH_DNA-bd_sf"/>
</dbReference>
<dbReference type="InterPro" id="IPR014036">
    <property type="entry name" value="DeoR-like_C"/>
</dbReference>
<evidence type="ECO:0000256" key="1">
    <source>
        <dbReference type="ARBA" id="ARBA00023015"/>
    </source>
</evidence>
<dbReference type="SUPFAM" id="SSF100950">
    <property type="entry name" value="NagB/RpiA/CoA transferase-like"/>
    <property type="match status" value="1"/>
</dbReference>
<dbReference type="PANTHER" id="PTHR30363">
    <property type="entry name" value="HTH-TYPE TRANSCRIPTIONAL REGULATOR SRLR-RELATED"/>
    <property type="match status" value="1"/>
</dbReference>
<dbReference type="SMART" id="SM00420">
    <property type="entry name" value="HTH_DEOR"/>
    <property type="match status" value="1"/>
</dbReference>
<dbReference type="SUPFAM" id="SSF46785">
    <property type="entry name" value="Winged helix' DNA-binding domain"/>
    <property type="match status" value="1"/>
</dbReference>
<keyword evidence="3" id="KW-0804">Transcription</keyword>
<evidence type="ECO:0000313" key="6">
    <source>
        <dbReference type="EMBL" id="BAN10079.1"/>
    </source>
</evidence>
<dbReference type="GO" id="GO:0003700">
    <property type="term" value="F:DNA-binding transcription factor activity"/>
    <property type="evidence" value="ECO:0007669"/>
    <property type="project" value="InterPro"/>
</dbReference>
<dbReference type="InterPro" id="IPR050313">
    <property type="entry name" value="Carb_Metab_HTH_regulators"/>
</dbReference>
<reference evidence="6" key="2">
    <citation type="journal article" date="2013" name="Microbes Environ.">
        <title>Commonalities and Differences among Symbiosis Islands of Three Mesorhizobium loti Strains.</title>
        <authorList>
            <person name="Kasai-Maita H."/>
            <person name="Hirakawa H."/>
            <person name="Nakamura Y."/>
            <person name="Kaneko T."/>
            <person name="Miki K."/>
            <person name="Maruya J."/>
            <person name="Okazaki S."/>
            <person name="Tabata S."/>
            <person name="Saeki K."/>
            <person name="Sato S."/>
        </authorList>
    </citation>
    <scope>NUCLEOTIDE SEQUENCE</scope>
    <source>
        <strain evidence="6">NZP2037</strain>
    </source>
</reference>
<feature type="region of interest" description="Disordered" evidence="4">
    <location>
        <begin position="1"/>
        <end position="28"/>
    </location>
</feature>
<organism evidence="6">
    <name type="scientific">Rhizobium loti</name>
    <name type="common">Mesorhizobium loti</name>
    <dbReference type="NCBI Taxonomy" id="381"/>
    <lineage>
        <taxon>Bacteria</taxon>
        <taxon>Pseudomonadati</taxon>
        <taxon>Pseudomonadota</taxon>
        <taxon>Alphaproteobacteria</taxon>
        <taxon>Hyphomicrobiales</taxon>
        <taxon>Phyllobacteriaceae</taxon>
        <taxon>Mesorhizobium</taxon>
    </lineage>
</organism>
<dbReference type="Pfam" id="PF00455">
    <property type="entry name" value="DeoRC"/>
    <property type="match status" value="1"/>
</dbReference>
<dbReference type="AlphaFoldDB" id="M5AMK2"/>
<evidence type="ECO:0000256" key="2">
    <source>
        <dbReference type="ARBA" id="ARBA00023125"/>
    </source>
</evidence>
<dbReference type="PRINTS" id="PR00037">
    <property type="entry name" value="HTHLACR"/>
</dbReference>
<proteinExistence type="predicted"/>
<evidence type="ECO:0000256" key="4">
    <source>
        <dbReference type="SAM" id="MobiDB-lite"/>
    </source>
</evidence>
<protein>
    <submittedName>
        <fullName evidence="6">Probable transcriptional regulator</fullName>
    </submittedName>
</protein>
<reference evidence="6" key="1">
    <citation type="submission" date="2012-10" db="EMBL/GenBank/DDBJ databases">
        <authorList>
            <person name="Maita H."/>
            <person name="Sato S."/>
        </authorList>
    </citation>
    <scope>NUCLEOTIDE SEQUENCE</scope>
    <source>
        <strain evidence="6">NZP2037</strain>
    </source>
</reference>
<dbReference type="GO" id="GO:0003677">
    <property type="term" value="F:DNA binding"/>
    <property type="evidence" value="ECO:0007669"/>
    <property type="project" value="UniProtKB-KW"/>
</dbReference>
<keyword evidence="1" id="KW-0805">Transcription regulation</keyword>
<dbReference type="InterPro" id="IPR001034">
    <property type="entry name" value="DeoR_HTH"/>
</dbReference>
<dbReference type="SMART" id="SM01134">
    <property type="entry name" value="DeoRC"/>
    <property type="match status" value="1"/>
</dbReference>
<dbReference type="PANTHER" id="PTHR30363:SF44">
    <property type="entry name" value="AGA OPERON TRANSCRIPTIONAL REPRESSOR-RELATED"/>
    <property type="match status" value="1"/>
</dbReference>
<dbReference type="InterPro" id="IPR018356">
    <property type="entry name" value="Tscrpt_reg_HTH_DeoR_CS"/>
</dbReference>
<evidence type="ECO:0000256" key="3">
    <source>
        <dbReference type="ARBA" id="ARBA00023163"/>
    </source>
</evidence>
<feature type="domain" description="HTH deoR-type" evidence="5">
    <location>
        <begin position="35"/>
        <end position="90"/>
    </location>
</feature>
<sequence>MARNVRKSTVEDTGPSASAGSWEDDGGRGRVDLIPAKRHAFILECLKREGTVGVQELIDLIGASPSTIRRDLETLERQGALERTHGGAMLQRTELATFEPDLATAAHFARAEKEAIGAAMMSELRPGQSVIFDASTTVLEVARAIAAAPIALTAVTNSLAIAQILATVPGVRLVMLGGTCKPGSLTLVGQPGENFLRTIHADVAILGTHAITGDMLTETSLEVAAMKQAMIAAARRVVVLADNSKFTTPNFCTICRLADIHQIITDDGIDQANLTNLRTLDVNVRVVRVSRSGSSVERS</sequence>
<evidence type="ECO:0000259" key="5">
    <source>
        <dbReference type="PROSITE" id="PS51000"/>
    </source>
</evidence>
<accession>M5AMK2</accession>
<dbReference type="PROSITE" id="PS00894">
    <property type="entry name" value="HTH_DEOR_1"/>
    <property type="match status" value="1"/>
</dbReference>